<accession>A0A519BFZ8</accession>
<evidence type="ECO:0000313" key="2">
    <source>
        <dbReference type="EMBL" id="RZD16195.1"/>
    </source>
</evidence>
<dbReference type="Proteomes" id="UP000316562">
    <property type="component" value="Unassembled WGS sequence"/>
</dbReference>
<dbReference type="SUPFAM" id="SSF50341">
    <property type="entry name" value="CheW-like"/>
    <property type="match status" value="1"/>
</dbReference>
<protein>
    <submittedName>
        <fullName evidence="2">Chemotaxis protein CheW</fullName>
    </submittedName>
</protein>
<proteinExistence type="predicted"/>
<dbReference type="GO" id="GO:0007165">
    <property type="term" value="P:signal transduction"/>
    <property type="evidence" value="ECO:0007669"/>
    <property type="project" value="InterPro"/>
</dbReference>
<name>A0A519BFZ8_ACIG2</name>
<feature type="domain" description="CheW-like" evidence="1">
    <location>
        <begin position="138"/>
        <end position="297"/>
    </location>
</feature>
<dbReference type="InterPro" id="IPR002545">
    <property type="entry name" value="CheW-lke_dom"/>
</dbReference>
<dbReference type="Pfam" id="PF01584">
    <property type="entry name" value="CheW"/>
    <property type="match status" value="1"/>
</dbReference>
<sequence length="297" mass="33503">MQNSFLTENFTKEPDIISPWIDKLLTPVSNIGKSGIIKKIGAKENGEVSAIKPNSNVISLNNSKLSQALSYENIENDDEGEYSDEGAEAEEGGARIYTYPVKKILTPCSDIYTDADIGSGINKNTFRKLSVDNELEKEITYLSFNVNNSYLSFSVDNIIEIIRYTEPFKLYTKKIELLGLINYRGSAIPIYDFFAVNSYYSSSSYVYGCNDGSEALFGKGKNGRFKYIAICSFNKENFGLCIDNAGTIKKIKNKELMTPNIIKYKNSKNLTYKLFENEDGKFSSIIEMQNLYNYLKS</sequence>
<dbReference type="PROSITE" id="PS50851">
    <property type="entry name" value="CHEW"/>
    <property type="match status" value="1"/>
</dbReference>
<gene>
    <name evidence="2" type="ORF">EVJ46_08390</name>
</gene>
<dbReference type="EMBL" id="SGBC01000003">
    <property type="protein sequence ID" value="RZD16195.1"/>
    <property type="molecule type" value="Genomic_DNA"/>
</dbReference>
<evidence type="ECO:0000313" key="3">
    <source>
        <dbReference type="Proteomes" id="UP000316562"/>
    </source>
</evidence>
<dbReference type="Gene3D" id="2.40.50.180">
    <property type="entry name" value="CheA-289, Domain 4"/>
    <property type="match status" value="1"/>
</dbReference>
<evidence type="ECO:0000259" key="1">
    <source>
        <dbReference type="PROSITE" id="PS50851"/>
    </source>
</evidence>
<dbReference type="GO" id="GO:0006935">
    <property type="term" value="P:chemotaxis"/>
    <property type="evidence" value="ECO:0007669"/>
    <property type="project" value="InterPro"/>
</dbReference>
<dbReference type="AlphaFoldDB" id="A0A519BFZ8"/>
<reference evidence="2 3" key="1">
    <citation type="journal article" date="2019" name="ISME J.">
        <title>Insights into ecological role of a new deltaproteobacterial order Candidatus Acidulodesulfobacterales by metagenomics and metatranscriptomics.</title>
        <authorList>
            <person name="Tan S."/>
            <person name="Liu J."/>
            <person name="Fang Y."/>
            <person name="Hedlund B.P."/>
            <person name="Lian Z.H."/>
            <person name="Huang L.Y."/>
            <person name="Li J.T."/>
            <person name="Huang L.N."/>
            <person name="Li W.J."/>
            <person name="Jiang H.C."/>
            <person name="Dong H.L."/>
            <person name="Shu W.S."/>
        </authorList>
    </citation>
    <scope>NUCLEOTIDE SEQUENCE [LARGE SCALE GENOMIC DNA]</scope>
    <source>
        <strain evidence="2">AP2</strain>
    </source>
</reference>
<dbReference type="SMART" id="SM00260">
    <property type="entry name" value="CheW"/>
    <property type="match status" value="1"/>
</dbReference>
<comment type="caution">
    <text evidence="2">The sequence shown here is derived from an EMBL/GenBank/DDBJ whole genome shotgun (WGS) entry which is preliminary data.</text>
</comment>
<dbReference type="Gene3D" id="2.30.30.40">
    <property type="entry name" value="SH3 Domains"/>
    <property type="match status" value="1"/>
</dbReference>
<organism evidence="2 3">
    <name type="scientific">Acididesulfobacter guangdongensis</name>
    <dbReference type="NCBI Taxonomy" id="2597225"/>
    <lineage>
        <taxon>Bacteria</taxon>
        <taxon>Deltaproteobacteria</taxon>
        <taxon>Candidatus Acidulodesulfobacterales</taxon>
        <taxon>Candidatus Acididesulfobacter</taxon>
    </lineage>
</organism>
<dbReference type="InterPro" id="IPR036061">
    <property type="entry name" value="CheW-like_dom_sf"/>
</dbReference>